<evidence type="ECO:0000313" key="8">
    <source>
        <dbReference type="Proteomes" id="UP000199659"/>
    </source>
</evidence>
<evidence type="ECO:0000313" key="7">
    <source>
        <dbReference type="EMBL" id="SFR67680.1"/>
    </source>
</evidence>
<dbReference type="EMBL" id="FOYZ01000003">
    <property type="protein sequence ID" value="SFR67680.1"/>
    <property type="molecule type" value="Genomic_DNA"/>
</dbReference>
<dbReference type="AlphaFoldDB" id="A0A1I6IN17"/>
<feature type="transmembrane region" description="Helical" evidence="6">
    <location>
        <begin position="172"/>
        <end position="192"/>
    </location>
</feature>
<feature type="transmembrane region" description="Helical" evidence="6">
    <location>
        <begin position="87"/>
        <end position="107"/>
    </location>
</feature>
<dbReference type="STRING" id="37658.SAMN05661086_00882"/>
<accession>A0A1I6IN17</accession>
<gene>
    <name evidence="7" type="ORF">SAMN05661086_00882</name>
</gene>
<evidence type="ECO:0000256" key="4">
    <source>
        <dbReference type="ARBA" id="ARBA00022989"/>
    </source>
</evidence>
<evidence type="ECO:0000256" key="3">
    <source>
        <dbReference type="ARBA" id="ARBA00022692"/>
    </source>
</evidence>
<keyword evidence="3 6" id="KW-0812">Transmembrane</keyword>
<feature type="transmembrane region" description="Helical" evidence="6">
    <location>
        <begin position="6"/>
        <end position="27"/>
    </location>
</feature>
<feature type="transmembrane region" description="Helical" evidence="6">
    <location>
        <begin position="127"/>
        <end position="145"/>
    </location>
</feature>
<keyword evidence="4 6" id="KW-1133">Transmembrane helix</keyword>
<keyword evidence="5 6" id="KW-0472">Membrane</keyword>
<feature type="transmembrane region" description="Helical" evidence="6">
    <location>
        <begin position="62"/>
        <end position="80"/>
    </location>
</feature>
<organism evidence="7 8">
    <name type="scientific">Anaeromicropila populeti</name>
    <dbReference type="NCBI Taxonomy" id="37658"/>
    <lineage>
        <taxon>Bacteria</taxon>
        <taxon>Bacillati</taxon>
        <taxon>Bacillota</taxon>
        <taxon>Clostridia</taxon>
        <taxon>Lachnospirales</taxon>
        <taxon>Lachnospiraceae</taxon>
        <taxon>Anaeromicropila</taxon>
    </lineage>
</organism>
<keyword evidence="2" id="KW-1003">Cell membrane</keyword>
<dbReference type="Proteomes" id="UP000199659">
    <property type="component" value="Unassembled WGS sequence"/>
</dbReference>
<dbReference type="OrthoDB" id="9778389at2"/>
<proteinExistence type="predicted"/>
<evidence type="ECO:0000256" key="5">
    <source>
        <dbReference type="ARBA" id="ARBA00023136"/>
    </source>
</evidence>
<dbReference type="RefSeq" id="WP_092559494.1">
    <property type="nucleotide sequence ID" value="NZ_FOYZ01000003.1"/>
</dbReference>
<dbReference type="CDD" id="cd06574">
    <property type="entry name" value="TM_PBP1_branched-chain-AA_like"/>
    <property type="match status" value="1"/>
</dbReference>
<feature type="transmembrane region" description="Helical" evidence="6">
    <location>
        <begin position="234"/>
        <end position="252"/>
    </location>
</feature>
<dbReference type="PANTHER" id="PTHR32196">
    <property type="entry name" value="ABC TRANSPORTER PERMEASE PROTEIN YPHD-RELATED-RELATED"/>
    <property type="match status" value="1"/>
</dbReference>
<evidence type="ECO:0000256" key="6">
    <source>
        <dbReference type="SAM" id="Phobius"/>
    </source>
</evidence>
<feature type="transmembrane region" description="Helical" evidence="6">
    <location>
        <begin position="258"/>
        <end position="277"/>
    </location>
</feature>
<name>A0A1I6IN17_9FIRM</name>
<sequence>MNIDIILGAAELGLVYSLLSLGLFVTFRILNIPDMTVDGTFVLGAAISVIFCIWGHPVLALLIAFVGGGIIGSITAILYLRFKITPILAGILVMLSLYSINLRIMSYKPNLSLTDEKTIFSEIVNDRLLILFIVILVYTLIAFFFKTRMGVSLRATGMNAAMANSQSINANFMKMTGFALGNGLVALSGGILAQQQEFVDVNMGTGMVVIGLASIVIGEVLVKAESTTMKIISALIGSIVYRLFISLALQIGMRPTDLKLVSALIVIIAISVSNVVGKKNVEVR</sequence>
<keyword evidence="8" id="KW-1185">Reference proteome</keyword>
<protein>
    <submittedName>
        <fullName evidence="7">Putative ABC transport system permease protein</fullName>
    </submittedName>
</protein>
<evidence type="ECO:0000256" key="1">
    <source>
        <dbReference type="ARBA" id="ARBA00004651"/>
    </source>
</evidence>
<reference evidence="7 8" key="1">
    <citation type="submission" date="2016-10" db="EMBL/GenBank/DDBJ databases">
        <authorList>
            <person name="de Groot N.N."/>
        </authorList>
    </citation>
    <scope>NUCLEOTIDE SEQUENCE [LARGE SCALE GENOMIC DNA]</scope>
    <source>
        <strain evidence="7 8">743A</strain>
    </source>
</reference>
<comment type="subcellular location">
    <subcellularLocation>
        <location evidence="1">Cell membrane</location>
        <topology evidence="1">Multi-pass membrane protein</topology>
    </subcellularLocation>
</comment>
<dbReference type="GO" id="GO:0005886">
    <property type="term" value="C:plasma membrane"/>
    <property type="evidence" value="ECO:0007669"/>
    <property type="project" value="UniProtKB-SubCell"/>
</dbReference>
<evidence type="ECO:0000256" key="2">
    <source>
        <dbReference type="ARBA" id="ARBA00022475"/>
    </source>
</evidence>
<feature type="transmembrane region" description="Helical" evidence="6">
    <location>
        <begin position="39"/>
        <end position="56"/>
    </location>
</feature>
<dbReference type="InterPro" id="IPR001851">
    <property type="entry name" value="ABC_transp_permease"/>
</dbReference>
<dbReference type="PANTHER" id="PTHR32196:SF69">
    <property type="entry name" value="BRANCHED-CHAIN AMINO ACID TRANSPORT SYSTEM, PERMEASE PROTEIN"/>
    <property type="match status" value="1"/>
</dbReference>
<feature type="transmembrane region" description="Helical" evidence="6">
    <location>
        <begin position="204"/>
        <end position="222"/>
    </location>
</feature>
<dbReference type="GO" id="GO:0022857">
    <property type="term" value="F:transmembrane transporter activity"/>
    <property type="evidence" value="ECO:0007669"/>
    <property type="project" value="InterPro"/>
</dbReference>
<dbReference type="Pfam" id="PF02653">
    <property type="entry name" value="BPD_transp_2"/>
    <property type="match status" value="1"/>
</dbReference>